<dbReference type="PANTHER" id="PTHR47272">
    <property type="entry name" value="DDE_TNP_1_7 DOMAIN-CONTAINING PROTEIN"/>
    <property type="match status" value="1"/>
</dbReference>
<proteinExistence type="predicted"/>
<feature type="domain" description="PiggyBac transposable element-derived protein" evidence="1">
    <location>
        <begin position="18"/>
        <end position="126"/>
    </location>
</feature>
<evidence type="ECO:0000313" key="2">
    <source>
        <dbReference type="EMBL" id="GBP69401.1"/>
    </source>
</evidence>
<dbReference type="AlphaFoldDB" id="A0A4C1XZF1"/>
<dbReference type="Pfam" id="PF13843">
    <property type="entry name" value="DDE_Tnp_1_7"/>
    <property type="match status" value="1"/>
</dbReference>
<reference evidence="2 3" key="1">
    <citation type="journal article" date="2019" name="Commun. Biol.">
        <title>The bagworm genome reveals a unique fibroin gene that provides high tensile strength.</title>
        <authorList>
            <person name="Kono N."/>
            <person name="Nakamura H."/>
            <person name="Ohtoshi R."/>
            <person name="Tomita M."/>
            <person name="Numata K."/>
            <person name="Arakawa K."/>
        </authorList>
    </citation>
    <scope>NUCLEOTIDE SEQUENCE [LARGE SCALE GENOMIC DNA]</scope>
</reference>
<gene>
    <name evidence="2" type="primary">PGBD4</name>
    <name evidence="2" type="ORF">EVAR_54820_1</name>
</gene>
<keyword evidence="3" id="KW-1185">Reference proteome</keyword>
<evidence type="ECO:0000259" key="1">
    <source>
        <dbReference type="Pfam" id="PF13843"/>
    </source>
</evidence>
<accession>A0A4C1XZF1</accession>
<dbReference type="PANTHER" id="PTHR47272:SF2">
    <property type="entry name" value="PIGGYBAC TRANSPOSABLE ELEMENT-DERIVED PROTEIN 3-LIKE"/>
    <property type="match status" value="1"/>
</dbReference>
<dbReference type="InterPro" id="IPR029526">
    <property type="entry name" value="PGBD"/>
</dbReference>
<dbReference type="OrthoDB" id="118105at2759"/>
<dbReference type="Proteomes" id="UP000299102">
    <property type="component" value="Unassembled WGS sequence"/>
</dbReference>
<dbReference type="EMBL" id="BGZK01001039">
    <property type="protein sequence ID" value="GBP69401.1"/>
    <property type="molecule type" value="Genomic_DNA"/>
</dbReference>
<organism evidence="2 3">
    <name type="scientific">Eumeta variegata</name>
    <name type="common">Bagworm moth</name>
    <name type="synonym">Eumeta japonica</name>
    <dbReference type="NCBI Taxonomy" id="151549"/>
    <lineage>
        <taxon>Eukaryota</taxon>
        <taxon>Metazoa</taxon>
        <taxon>Ecdysozoa</taxon>
        <taxon>Arthropoda</taxon>
        <taxon>Hexapoda</taxon>
        <taxon>Insecta</taxon>
        <taxon>Pterygota</taxon>
        <taxon>Neoptera</taxon>
        <taxon>Endopterygota</taxon>
        <taxon>Lepidoptera</taxon>
        <taxon>Glossata</taxon>
        <taxon>Ditrysia</taxon>
        <taxon>Tineoidea</taxon>
        <taxon>Psychidae</taxon>
        <taxon>Oiketicinae</taxon>
        <taxon>Eumeta</taxon>
    </lineage>
</organism>
<protein>
    <submittedName>
        <fullName evidence="2">PiggyBac transposable element-derived protein 4</fullName>
    </submittedName>
</protein>
<comment type="caution">
    <text evidence="2">The sequence shown here is derived from an EMBL/GenBank/DDBJ whole genome shotgun (WGS) entry which is preliminary data.</text>
</comment>
<name>A0A4C1XZF1_EUMVA</name>
<evidence type="ECO:0000313" key="3">
    <source>
        <dbReference type="Proteomes" id="UP000299102"/>
    </source>
</evidence>
<dbReference type="STRING" id="151549.A0A4C1XZF1"/>
<sequence>MRNRIPRDCILKEERLFNKEPRGSTEVKVREDEKLAITMWLDNKPVLMMSSCYCDDNHDECKRWSKKERRYETVRRPEVIKMYNQNIGGVDLADRMLAVCPSRNRTKKWTIRVISHLFDLCVVNSWLQYRVEETKKRSLKKNIMQLRHYKLELGNKLIRDGDIDDDQTDDDITEDYEELEPKHKKRKVLVKPVPTLECRLNKAAHLPDFNVLKQHRCRRSGCDKKTTVFCKKCEIFLCFVPNRNCFTLFHEDDS</sequence>